<dbReference type="Pfam" id="PF08281">
    <property type="entry name" value="Sigma70_r4_2"/>
    <property type="match status" value="1"/>
</dbReference>
<comment type="caution">
    <text evidence="7">The sequence shown here is derived from an EMBL/GenBank/DDBJ whole genome shotgun (WGS) entry which is preliminary data.</text>
</comment>
<gene>
    <name evidence="7" type="ORF">DYBT9275_05244</name>
</gene>
<evidence type="ECO:0008006" key="9">
    <source>
        <dbReference type="Google" id="ProtNLM"/>
    </source>
</evidence>
<evidence type="ECO:0000256" key="2">
    <source>
        <dbReference type="ARBA" id="ARBA00023015"/>
    </source>
</evidence>
<dbReference type="CDD" id="cd06171">
    <property type="entry name" value="Sigma70_r4"/>
    <property type="match status" value="1"/>
</dbReference>
<dbReference type="InterPro" id="IPR039425">
    <property type="entry name" value="RNA_pol_sigma-70-like"/>
</dbReference>
<evidence type="ECO:0000313" key="8">
    <source>
        <dbReference type="Proteomes" id="UP000680038"/>
    </source>
</evidence>
<name>A0A916JGK6_9BACT</name>
<dbReference type="GO" id="GO:0016987">
    <property type="term" value="F:sigma factor activity"/>
    <property type="evidence" value="ECO:0007669"/>
    <property type="project" value="UniProtKB-KW"/>
</dbReference>
<dbReference type="InterPro" id="IPR014284">
    <property type="entry name" value="RNA_pol_sigma-70_dom"/>
</dbReference>
<dbReference type="Proteomes" id="UP000680038">
    <property type="component" value="Unassembled WGS sequence"/>
</dbReference>
<evidence type="ECO:0000256" key="4">
    <source>
        <dbReference type="ARBA" id="ARBA00023163"/>
    </source>
</evidence>
<dbReference type="PANTHER" id="PTHR43133:SF46">
    <property type="entry name" value="RNA POLYMERASE SIGMA-70 FACTOR ECF SUBFAMILY"/>
    <property type="match status" value="1"/>
</dbReference>
<dbReference type="InterPro" id="IPR036388">
    <property type="entry name" value="WH-like_DNA-bd_sf"/>
</dbReference>
<dbReference type="GO" id="GO:0003677">
    <property type="term" value="F:DNA binding"/>
    <property type="evidence" value="ECO:0007669"/>
    <property type="project" value="InterPro"/>
</dbReference>
<comment type="similarity">
    <text evidence="1">Belongs to the sigma-70 factor family. ECF subfamily.</text>
</comment>
<organism evidence="7 8">
    <name type="scientific">Dyadobacter helix</name>
    <dbReference type="NCBI Taxonomy" id="2822344"/>
    <lineage>
        <taxon>Bacteria</taxon>
        <taxon>Pseudomonadati</taxon>
        <taxon>Bacteroidota</taxon>
        <taxon>Cytophagia</taxon>
        <taxon>Cytophagales</taxon>
        <taxon>Spirosomataceae</taxon>
        <taxon>Dyadobacter</taxon>
    </lineage>
</organism>
<evidence type="ECO:0000313" key="7">
    <source>
        <dbReference type="EMBL" id="CAG5012771.1"/>
    </source>
</evidence>
<keyword evidence="8" id="KW-1185">Reference proteome</keyword>
<evidence type="ECO:0000256" key="1">
    <source>
        <dbReference type="ARBA" id="ARBA00010641"/>
    </source>
</evidence>
<dbReference type="SUPFAM" id="SSF88659">
    <property type="entry name" value="Sigma3 and sigma4 domains of RNA polymerase sigma factors"/>
    <property type="match status" value="1"/>
</dbReference>
<evidence type="ECO:0000259" key="6">
    <source>
        <dbReference type="Pfam" id="PF08281"/>
    </source>
</evidence>
<dbReference type="Pfam" id="PF04542">
    <property type="entry name" value="Sigma70_r2"/>
    <property type="match status" value="1"/>
</dbReference>
<keyword evidence="3" id="KW-0731">Sigma factor</keyword>
<evidence type="ECO:0000256" key="3">
    <source>
        <dbReference type="ARBA" id="ARBA00023082"/>
    </source>
</evidence>
<dbReference type="Gene3D" id="1.10.10.10">
    <property type="entry name" value="Winged helix-like DNA-binding domain superfamily/Winged helix DNA-binding domain"/>
    <property type="match status" value="1"/>
</dbReference>
<dbReference type="InterPro" id="IPR013249">
    <property type="entry name" value="RNA_pol_sigma70_r4_t2"/>
</dbReference>
<reference evidence="7" key="1">
    <citation type="submission" date="2021-04" db="EMBL/GenBank/DDBJ databases">
        <authorList>
            <person name="Rodrigo-Torres L."/>
            <person name="Arahal R. D."/>
            <person name="Lucena T."/>
        </authorList>
    </citation>
    <scope>NUCLEOTIDE SEQUENCE</scope>
    <source>
        <strain evidence="7">CECT 9275</strain>
    </source>
</reference>
<proteinExistence type="inferred from homology"/>
<feature type="domain" description="RNA polymerase sigma-70 region 2" evidence="5">
    <location>
        <begin position="27"/>
        <end position="94"/>
    </location>
</feature>
<dbReference type="InterPro" id="IPR013325">
    <property type="entry name" value="RNA_pol_sigma_r2"/>
</dbReference>
<sequence length="189" mass="22247">MPEYNSAVLQELLDGCLKRNRRSQELLYKQFYGYAMSICMRYCKNKEEAKEILNDGFLKVFTKIESFDVSRSFKTWLGRVMINTALDHYRQEVRHDIFVEYEAAEQVTVDETIISKLSHEELVHFIQQLTPSYRIVFSLYVIDGFAHEEIAERLGISVGASKSNLSRAREKLREMLSRLNIDNYDRVTR</sequence>
<evidence type="ECO:0000259" key="5">
    <source>
        <dbReference type="Pfam" id="PF04542"/>
    </source>
</evidence>
<keyword evidence="4" id="KW-0804">Transcription</keyword>
<dbReference type="Gene3D" id="1.10.1740.10">
    <property type="match status" value="1"/>
</dbReference>
<dbReference type="PANTHER" id="PTHR43133">
    <property type="entry name" value="RNA POLYMERASE ECF-TYPE SIGMA FACTO"/>
    <property type="match status" value="1"/>
</dbReference>
<keyword evidence="2" id="KW-0805">Transcription regulation</keyword>
<feature type="domain" description="RNA polymerase sigma factor 70 region 4 type 2" evidence="6">
    <location>
        <begin position="120"/>
        <end position="172"/>
    </location>
</feature>
<accession>A0A916JGK6</accession>
<dbReference type="SUPFAM" id="SSF88946">
    <property type="entry name" value="Sigma2 domain of RNA polymerase sigma factors"/>
    <property type="match status" value="1"/>
</dbReference>
<dbReference type="NCBIfam" id="TIGR02937">
    <property type="entry name" value="sigma70-ECF"/>
    <property type="match status" value="1"/>
</dbReference>
<dbReference type="InterPro" id="IPR007627">
    <property type="entry name" value="RNA_pol_sigma70_r2"/>
</dbReference>
<dbReference type="EMBL" id="CAJRAF010000002">
    <property type="protein sequence ID" value="CAG5012771.1"/>
    <property type="molecule type" value="Genomic_DNA"/>
</dbReference>
<dbReference type="AlphaFoldDB" id="A0A916JGK6"/>
<dbReference type="RefSeq" id="WP_215241468.1">
    <property type="nucleotide sequence ID" value="NZ_CAJRAF010000002.1"/>
</dbReference>
<dbReference type="GO" id="GO:0006352">
    <property type="term" value="P:DNA-templated transcription initiation"/>
    <property type="evidence" value="ECO:0007669"/>
    <property type="project" value="InterPro"/>
</dbReference>
<protein>
    <recommendedName>
        <fullName evidence="9">Sigma-70 family RNA polymerase sigma factor</fullName>
    </recommendedName>
</protein>
<dbReference type="InterPro" id="IPR013324">
    <property type="entry name" value="RNA_pol_sigma_r3/r4-like"/>
</dbReference>